<accession>A0A0P0V5P3</accession>
<keyword evidence="2" id="KW-1185">Reference proteome</keyword>
<reference evidence="1 2" key="2">
    <citation type="journal article" date="2013" name="Plant Cell Physiol.">
        <title>Rice Annotation Project Database (RAP-DB): an integrative and interactive database for rice genomics.</title>
        <authorList>
            <person name="Sakai H."/>
            <person name="Lee S.S."/>
            <person name="Tanaka T."/>
            <person name="Numa H."/>
            <person name="Kim J."/>
            <person name="Kawahara Y."/>
            <person name="Wakimoto H."/>
            <person name="Yang C.C."/>
            <person name="Iwamoto M."/>
            <person name="Abe T."/>
            <person name="Yamada Y."/>
            <person name="Muto A."/>
            <person name="Inokuchi H."/>
            <person name="Ikemura T."/>
            <person name="Matsumoto T."/>
            <person name="Sasaki T."/>
            <person name="Itoh T."/>
        </authorList>
    </citation>
    <scope>NUCLEOTIDE SEQUENCE [LARGE SCALE GENOMIC DNA]</scope>
    <source>
        <strain evidence="2">cv. Nipponbare</strain>
    </source>
</reference>
<feature type="non-terminal residue" evidence="1">
    <location>
        <position position="1"/>
    </location>
</feature>
<dbReference type="AlphaFoldDB" id="A0A0P0V5P3"/>
<sequence length="125" mass="14442">EGKKYIFKTFQTSQYLVSVVKASVVACKLNVSIRRYWYLDGIDGIPSPISPMDHATLHVAPSPRGGWRHRDAGEVWVRLGILVILEVPEEERQHQWKAGDLHRCHLLCHRRPPPPHGPMPRHWRS</sequence>
<dbReference type="PaxDb" id="39947-A0A0P0V5P3"/>
<dbReference type="InParanoid" id="A0A0P0V5P3"/>
<name>A0A0P0V5P3_ORYSJ</name>
<protein>
    <submittedName>
        <fullName evidence="1">Os01g0637666 protein</fullName>
    </submittedName>
</protein>
<gene>
    <name evidence="1" type="ordered locus">Os01g0637666</name>
    <name evidence="1" type="ORF">OSNPB_010637666</name>
</gene>
<reference evidence="2" key="1">
    <citation type="journal article" date="2005" name="Nature">
        <title>The map-based sequence of the rice genome.</title>
        <authorList>
            <consortium name="International rice genome sequencing project (IRGSP)"/>
            <person name="Matsumoto T."/>
            <person name="Wu J."/>
            <person name="Kanamori H."/>
            <person name="Katayose Y."/>
            <person name="Fujisawa M."/>
            <person name="Namiki N."/>
            <person name="Mizuno H."/>
            <person name="Yamamoto K."/>
            <person name="Antonio B.A."/>
            <person name="Baba T."/>
            <person name="Sakata K."/>
            <person name="Nagamura Y."/>
            <person name="Aoki H."/>
            <person name="Arikawa K."/>
            <person name="Arita K."/>
            <person name="Bito T."/>
            <person name="Chiden Y."/>
            <person name="Fujitsuka N."/>
            <person name="Fukunaka R."/>
            <person name="Hamada M."/>
            <person name="Harada C."/>
            <person name="Hayashi A."/>
            <person name="Hijishita S."/>
            <person name="Honda M."/>
            <person name="Hosokawa S."/>
            <person name="Ichikawa Y."/>
            <person name="Idonuma A."/>
            <person name="Iijima M."/>
            <person name="Ikeda M."/>
            <person name="Ikeno M."/>
            <person name="Ito K."/>
            <person name="Ito S."/>
            <person name="Ito T."/>
            <person name="Ito Y."/>
            <person name="Ito Y."/>
            <person name="Iwabuchi A."/>
            <person name="Kamiya K."/>
            <person name="Karasawa W."/>
            <person name="Kurita K."/>
            <person name="Katagiri S."/>
            <person name="Kikuta A."/>
            <person name="Kobayashi H."/>
            <person name="Kobayashi N."/>
            <person name="Machita K."/>
            <person name="Maehara T."/>
            <person name="Masukawa M."/>
            <person name="Mizubayashi T."/>
            <person name="Mukai Y."/>
            <person name="Nagasaki H."/>
            <person name="Nagata Y."/>
            <person name="Naito S."/>
            <person name="Nakashima M."/>
            <person name="Nakama Y."/>
            <person name="Nakamichi Y."/>
            <person name="Nakamura M."/>
            <person name="Meguro A."/>
            <person name="Negishi M."/>
            <person name="Ohta I."/>
            <person name="Ohta T."/>
            <person name="Okamoto M."/>
            <person name="Ono N."/>
            <person name="Saji S."/>
            <person name="Sakaguchi M."/>
            <person name="Sakai K."/>
            <person name="Shibata M."/>
            <person name="Shimokawa T."/>
            <person name="Song J."/>
            <person name="Takazaki Y."/>
            <person name="Terasawa K."/>
            <person name="Tsugane M."/>
            <person name="Tsuji K."/>
            <person name="Ueda S."/>
            <person name="Waki K."/>
            <person name="Yamagata H."/>
            <person name="Yamamoto M."/>
            <person name="Yamamoto S."/>
            <person name="Yamane H."/>
            <person name="Yoshiki S."/>
            <person name="Yoshihara R."/>
            <person name="Yukawa K."/>
            <person name="Zhong H."/>
            <person name="Yano M."/>
            <person name="Yuan Q."/>
            <person name="Ouyang S."/>
            <person name="Liu J."/>
            <person name="Jones K.M."/>
            <person name="Gansberger K."/>
            <person name="Moffat K."/>
            <person name="Hill J."/>
            <person name="Bera J."/>
            <person name="Fadrosh D."/>
            <person name="Jin S."/>
            <person name="Johri S."/>
            <person name="Kim M."/>
            <person name="Overton L."/>
            <person name="Reardon M."/>
            <person name="Tsitrin T."/>
            <person name="Vuong H."/>
            <person name="Weaver B."/>
            <person name="Ciecko A."/>
            <person name="Tallon L."/>
            <person name="Jackson J."/>
            <person name="Pai G."/>
            <person name="Aken S.V."/>
            <person name="Utterback T."/>
            <person name="Reidmuller S."/>
            <person name="Feldblyum T."/>
            <person name="Hsiao J."/>
            <person name="Zismann V."/>
            <person name="Iobst S."/>
            <person name="de Vazeille A.R."/>
            <person name="Buell C.R."/>
            <person name="Ying K."/>
            <person name="Li Y."/>
            <person name="Lu T."/>
            <person name="Huang Y."/>
            <person name="Zhao Q."/>
            <person name="Feng Q."/>
            <person name="Zhang L."/>
            <person name="Zhu J."/>
            <person name="Weng Q."/>
            <person name="Mu J."/>
            <person name="Lu Y."/>
            <person name="Fan D."/>
            <person name="Liu Y."/>
            <person name="Guan J."/>
            <person name="Zhang Y."/>
            <person name="Yu S."/>
            <person name="Liu X."/>
            <person name="Zhang Y."/>
            <person name="Hong G."/>
            <person name="Han B."/>
            <person name="Choisne N."/>
            <person name="Demange N."/>
            <person name="Orjeda G."/>
            <person name="Samain S."/>
            <person name="Cattolico L."/>
            <person name="Pelletier E."/>
            <person name="Couloux A."/>
            <person name="Segurens B."/>
            <person name="Wincker P."/>
            <person name="D'Hont A."/>
            <person name="Scarpelli C."/>
            <person name="Weissenbach J."/>
            <person name="Salanoubat M."/>
            <person name="Quetier F."/>
            <person name="Yu Y."/>
            <person name="Kim H.R."/>
            <person name="Rambo T."/>
            <person name="Currie J."/>
            <person name="Collura K."/>
            <person name="Luo M."/>
            <person name="Yang T."/>
            <person name="Ammiraju J.S.S."/>
            <person name="Engler F."/>
            <person name="Soderlund C."/>
            <person name="Wing R.A."/>
            <person name="Palmer L.E."/>
            <person name="de la Bastide M."/>
            <person name="Spiegel L."/>
            <person name="Nascimento L."/>
            <person name="Zutavern T."/>
            <person name="O'Shaughnessy A."/>
            <person name="Dike S."/>
            <person name="Dedhia N."/>
            <person name="Preston R."/>
            <person name="Balija V."/>
            <person name="McCombie W.R."/>
            <person name="Chow T."/>
            <person name="Chen H."/>
            <person name="Chung M."/>
            <person name="Chen C."/>
            <person name="Shaw J."/>
            <person name="Wu H."/>
            <person name="Hsiao K."/>
            <person name="Chao Y."/>
            <person name="Chu M."/>
            <person name="Cheng C."/>
            <person name="Hour A."/>
            <person name="Lee P."/>
            <person name="Lin S."/>
            <person name="Lin Y."/>
            <person name="Liou J."/>
            <person name="Liu S."/>
            <person name="Hsing Y."/>
            <person name="Raghuvanshi S."/>
            <person name="Mohanty A."/>
            <person name="Bharti A.K."/>
            <person name="Gaur A."/>
            <person name="Gupta V."/>
            <person name="Kumar D."/>
            <person name="Ravi V."/>
            <person name="Vij S."/>
            <person name="Kapur A."/>
            <person name="Khurana P."/>
            <person name="Khurana P."/>
            <person name="Khurana J.P."/>
            <person name="Tyagi A.K."/>
            <person name="Gaikwad K."/>
            <person name="Singh A."/>
            <person name="Dalal V."/>
            <person name="Srivastava S."/>
            <person name="Dixit A."/>
            <person name="Pal A.K."/>
            <person name="Ghazi I.A."/>
            <person name="Yadav M."/>
            <person name="Pandit A."/>
            <person name="Bhargava A."/>
            <person name="Sureshbabu K."/>
            <person name="Batra K."/>
            <person name="Sharma T.R."/>
            <person name="Mohapatra T."/>
            <person name="Singh N.K."/>
            <person name="Messing J."/>
            <person name="Nelson A.B."/>
            <person name="Fuks G."/>
            <person name="Kavchok S."/>
            <person name="Keizer G."/>
            <person name="Linton E."/>
            <person name="Llaca V."/>
            <person name="Song R."/>
            <person name="Tanyolac B."/>
            <person name="Young S."/>
            <person name="Ho-Il K."/>
            <person name="Hahn J.H."/>
            <person name="Sangsakoo G."/>
            <person name="Vanavichit A."/>
            <person name="de Mattos Luiz.A.T."/>
            <person name="Zimmer P.D."/>
            <person name="Malone G."/>
            <person name="Dellagostin O."/>
            <person name="de Oliveira A.C."/>
            <person name="Bevan M."/>
            <person name="Bancroft I."/>
            <person name="Minx P."/>
            <person name="Cordum H."/>
            <person name="Wilson R."/>
            <person name="Cheng Z."/>
            <person name="Jin W."/>
            <person name="Jiang J."/>
            <person name="Leong S.A."/>
            <person name="Iwama H."/>
            <person name="Gojobori T."/>
            <person name="Itoh T."/>
            <person name="Niimura Y."/>
            <person name="Fujii Y."/>
            <person name="Habara T."/>
            <person name="Sakai H."/>
            <person name="Sato Y."/>
            <person name="Wilson G."/>
            <person name="Kumar K."/>
            <person name="McCouch S."/>
            <person name="Juretic N."/>
            <person name="Hoen D."/>
            <person name="Wright S."/>
            <person name="Bruskiewich R."/>
            <person name="Bureau T."/>
            <person name="Miyao A."/>
            <person name="Hirochika H."/>
            <person name="Nishikawa T."/>
            <person name="Kadowaki K."/>
            <person name="Sugiura M."/>
            <person name="Burr B."/>
            <person name="Sasaki T."/>
        </authorList>
    </citation>
    <scope>NUCLEOTIDE SEQUENCE [LARGE SCALE GENOMIC DNA]</scope>
    <source>
        <strain evidence="2">cv. Nipponbare</strain>
    </source>
</reference>
<evidence type="ECO:0000313" key="1">
    <source>
        <dbReference type="EMBL" id="BAS73350.1"/>
    </source>
</evidence>
<dbReference type="Proteomes" id="UP000059680">
    <property type="component" value="Chromosome 1"/>
</dbReference>
<dbReference type="Gramene" id="Os01t0637666-00">
    <property type="protein sequence ID" value="Os01t0637666-00"/>
    <property type="gene ID" value="Os01g0637666"/>
</dbReference>
<dbReference type="EMBL" id="AP014957">
    <property type="protein sequence ID" value="BAS73350.1"/>
    <property type="molecule type" value="Genomic_DNA"/>
</dbReference>
<reference evidence="1 2" key="3">
    <citation type="journal article" date="2013" name="Rice">
        <title>Improvement of the Oryza sativa Nipponbare reference genome using next generation sequence and optical map data.</title>
        <authorList>
            <person name="Kawahara Y."/>
            <person name="de la Bastide M."/>
            <person name="Hamilton J.P."/>
            <person name="Kanamori H."/>
            <person name="McCombie W.R."/>
            <person name="Ouyang S."/>
            <person name="Schwartz D.C."/>
            <person name="Tanaka T."/>
            <person name="Wu J."/>
            <person name="Zhou S."/>
            <person name="Childs K.L."/>
            <person name="Davidson R.M."/>
            <person name="Lin H."/>
            <person name="Quesada-Ocampo L."/>
            <person name="Vaillancourt B."/>
            <person name="Sakai H."/>
            <person name="Lee S.S."/>
            <person name="Kim J."/>
            <person name="Numa H."/>
            <person name="Itoh T."/>
            <person name="Buell C.R."/>
            <person name="Matsumoto T."/>
        </authorList>
    </citation>
    <scope>NUCLEOTIDE SEQUENCE [LARGE SCALE GENOMIC DNA]</scope>
    <source>
        <strain evidence="2">cv. Nipponbare</strain>
    </source>
</reference>
<proteinExistence type="predicted"/>
<evidence type="ECO:0000313" key="2">
    <source>
        <dbReference type="Proteomes" id="UP000059680"/>
    </source>
</evidence>
<organism evidence="1 2">
    <name type="scientific">Oryza sativa subsp. japonica</name>
    <name type="common">Rice</name>
    <dbReference type="NCBI Taxonomy" id="39947"/>
    <lineage>
        <taxon>Eukaryota</taxon>
        <taxon>Viridiplantae</taxon>
        <taxon>Streptophyta</taxon>
        <taxon>Embryophyta</taxon>
        <taxon>Tracheophyta</taxon>
        <taxon>Spermatophyta</taxon>
        <taxon>Magnoliopsida</taxon>
        <taxon>Liliopsida</taxon>
        <taxon>Poales</taxon>
        <taxon>Poaceae</taxon>
        <taxon>BOP clade</taxon>
        <taxon>Oryzoideae</taxon>
        <taxon>Oryzeae</taxon>
        <taxon>Oryzinae</taxon>
        <taxon>Oryza</taxon>
        <taxon>Oryza sativa</taxon>
    </lineage>
</organism>